<evidence type="ECO:0000256" key="2">
    <source>
        <dbReference type="ARBA" id="ARBA00010735"/>
    </source>
</evidence>
<proteinExistence type="inferred from homology"/>
<feature type="region of interest" description="Disordered" evidence="8">
    <location>
        <begin position="233"/>
        <end position="276"/>
    </location>
</feature>
<comment type="subcellular location">
    <subcellularLocation>
        <location evidence="1">Cell membrane</location>
        <topology evidence="1">Multi-pass membrane protein</topology>
    </subcellularLocation>
</comment>
<reference evidence="10" key="1">
    <citation type="submission" date="2020-01" db="EMBL/GenBank/DDBJ databases">
        <title>Insect and environment-associated Actinomycetes.</title>
        <authorList>
            <person name="Currrie C."/>
            <person name="Chevrette M."/>
            <person name="Carlson C."/>
            <person name="Stubbendieck R."/>
            <person name="Wendt-Pienkowski E."/>
        </authorList>
    </citation>
    <scope>NUCLEOTIDE SEQUENCE</scope>
    <source>
        <strain evidence="10">SID7499</strain>
    </source>
</reference>
<evidence type="ECO:0000256" key="3">
    <source>
        <dbReference type="ARBA" id="ARBA00022448"/>
    </source>
</evidence>
<evidence type="ECO:0000256" key="4">
    <source>
        <dbReference type="ARBA" id="ARBA00022475"/>
    </source>
</evidence>
<dbReference type="AlphaFoldDB" id="A0A6G3WPJ8"/>
<keyword evidence="6 9" id="KW-1133">Transmembrane helix</keyword>
<feature type="transmembrane region" description="Helical" evidence="9">
    <location>
        <begin position="164"/>
        <end position="183"/>
    </location>
</feature>
<evidence type="ECO:0000256" key="5">
    <source>
        <dbReference type="ARBA" id="ARBA00022692"/>
    </source>
</evidence>
<evidence type="ECO:0000256" key="6">
    <source>
        <dbReference type="ARBA" id="ARBA00022989"/>
    </source>
</evidence>
<protein>
    <submittedName>
        <fullName evidence="10">AzlC family ABC transporter permease</fullName>
    </submittedName>
</protein>
<feature type="transmembrane region" description="Helical" evidence="9">
    <location>
        <begin position="78"/>
        <end position="100"/>
    </location>
</feature>
<evidence type="ECO:0000313" key="10">
    <source>
        <dbReference type="EMBL" id="NEE07436.1"/>
    </source>
</evidence>
<dbReference type="InterPro" id="IPR011606">
    <property type="entry name" value="Brnchd-chn_aa_trnsp_permease"/>
</dbReference>
<evidence type="ECO:0000256" key="8">
    <source>
        <dbReference type="SAM" id="MobiDB-lite"/>
    </source>
</evidence>
<dbReference type="GO" id="GO:1903785">
    <property type="term" value="P:L-valine transmembrane transport"/>
    <property type="evidence" value="ECO:0007669"/>
    <property type="project" value="TreeGrafter"/>
</dbReference>
<name>A0A6G3WPJ8_9ACTN</name>
<feature type="transmembrane region" description="Helical" evidence="9">
    <location>
        <begin position="53"/>
        <end position="72"/>
    </location>
</feature>
<evidence type="ECO:0000256" key="9">
    <source>
        <dbReference type="SAM" id="Phobius"/>
    </source>
</evidence>
<feature type="transmembrane region" description="Helical" evidence="9">
    <location>
        <begin position="135"/>
        <end position="158"/>
    </location>
</feature>
<keyword evidence="7 9" id="KW-0472">Membrane</keyword>
<organism evidence="10">
    <name type="scientific">Streptomyces sp. SID7499</name>
    <dbReference type="NCBI Taxonomy" id="2706086"/>
    <lineage>
        <taxon>Bacteria</taxon>
        <taxon>Bacillati</taxon>
        <taxon>Actinomycetota</taxon>
        <taxon>Actinomycetes</taxon>
        <taxon>Kitasatosporales</taxon>
        <taxon>Streptomycetaceae</taxon>
        <taxon>Streptomyces</taxon>
    </lineage>
</organism>
<feature type="transmembrane region" description="Helical" evidence="9">
    <location>
        <begin position="195"/>
        <end position="228"/>
    </location>
</feature>
<feature type="transmembrane region" description="Helical" evidence="9">
    <location>
        <begin position="20"/>
        <end position="41"/>
    </location>
</feature>
<dbReference type="PANTHER" id="PTHR34979">
    <property type="entry name" value="INNER MEMBRANE PROTEIN YGAZ"/>
    <property type="match status" value="1"/>
</dbReference>
<evidence type="ECO:0000256" key="1">
    <source>
        <dbReference type="ARBA" id="ARBA00004651"/>
    </source>
</evidence>
<evidence type="ECO:0000256" key="7">
    <source>
        <dbReference type="ARBA" id="ARBA00023136"/>
    </source>
</evidence>
<dbReference type="EMBL" id="JAAGMN010001394">
    <property type="protein sequence ID" value="NEE07436.1"/>
    <property type="molecule type" value="Genomic_DNA"/>
</dbReference>
<keyword evidence="5 9" id="KW-0812">Transmembrane</keyword>
<dbReference type="PANTHER" id="PTHR34979:SF1">
    <property type="entry name" value="INNER MEMBRANE PROTEIN YGAZ"/>
    <property type="match status" value="1"/>
</dbReference>
<keyword evidence="4" id="KW-1003">Cell membrane</keyword>
<accession>A0A6G3WPJ8</accession>
<dbReference type="Pfam" id="PF03591">
    <property type="entry name" value="AzlC"/>
    <property type="match status" value="1"/>
</dbReference>
<gene>
    <name evidence="10" type="ORF">G3M58_13370</name>
</gene>
<sequence length="276" mass="27878">MGSLRSAKTAASPRASFLSGLKTGSGLAAAAFLLAVSFGAISTSQGWGHLAPVICSMAVFSGSAQFALLATLGSGGDIAGAVTSAALINSRFIPMGIAVAGDLRGGRFRRALEGQAVVDGSWAAAHLGGGRFDRYLLFGATAIQWPAWVAGTALGVVVSPDPDLLNRLGLDVLTPALFVALLFDEVRRERINRLPALLGAVLAAGLIVFLPAGPALVGAALAALVALFRAPAGPESTEKADRAEAAGQAGKAEVAGQAEEADKAGQPVHSDEEVTR</sequence>
<dbReference type="GO" id="GO:0005886">
    <property type="term" value="C:plasma membrane"/>
    <property type="evidence" value="ECO:0007669"/>
    <property type="project" value="UniProtKB-SubCell"/>
</dbReference>
<comment type="caution">
    <text evidence="10">The sequence shown here is derived from an EMBL/GenBank/DDBJ whole genome shotgun (WGS) entry which is preliminary data.</text>
</comment>
<keyword evidence="3" id="KW-0813">Transport</keyword>
<comment type="similarity">
    <text evidence="2">Belongs to the AzlC family.</text>
</comment>